<dbReference type="InterPro" id="IPR013783">
    <property type="entry name" value="Ig-like_fold"/>
</dbReference>
<dbReference type="InterPro" id="IPR003599">
    <property type="entry name" value="Ig_sub"/>
</dbReference>
<reference evidence="5" key="2">
    <citation type="submission" date="2025-09" db="UniProtKB">
        <authorList>
            <consortium name="Ensembl"/>
        </authorList>
    </citation>
    <scope>IDENTIFICATION</scope>
</reference>
<dbReference type="AlphaFoldDB" id="A0A3Q2PDN8"/>
<dbReference type="InterPro" id="IPR036179">
    <property type="entry name" value="Ig-like_dom_sf"/>
</dbReference>
<organism evidence="5 6">
    <name type="scientific">Fundulus heteroclitus</name>
    <name type="common">Killifish</name>
    <name type="synonym">Mummichog</name>
    <dbReference type="NCBI Taxonomy" id="8078"/>
    <lineage>
        <taxon>Eukaryota</taxon>
        <taxon>Metazoa</taxon>
        <taxon>Chordata</taxon>
        <taxon>Craniata</taxon>
        <taxon>Vertebrata</taxon>
        <taxon>Euteleostomi</taxon>
        <taxon>Actinopterygii</taxon>
        <taxon>Neopterygii</taxon>
        <taxon>Teleostei</taxon>
        <taxon>Neoteleostei</taxon>
        <taxon>Acanthomorphata</taxon>
        <taxon>Ovalentaria</taxon>
        <taxon>Atherinomorphae</taxon>
        <taxon>Cyprinodontiformes</taxon>
        <taxon>Fundulidae</taxon>
        <taxon>Fundulus</taxon>
    </lineage>
</organism>
<evidence type="ECO:0000313" key="6">
    <source>
        <dbReference type="Proteomes" id="UP000265000"/>
    </source>
</evidence>
<protein>
    <recommendedName>
        <fullName evidence="4">Ig-like domain-containing protein</fullName>
    </recommendedName>
</protein>
<evidence type="ECO:0000256" key="2">
    <source>
        <dbReference type="ARBA" id="ARBA00022692"/>
    </source>
</evidence>
<keyword evidence="2" id="KW-0812">Transmembrane</keyword>
<dbReference type="PANTHER" id="PTHR11860">
    <property type="entry name" value="POLYMERIC-IMMUNOGLOBULIN RECEPTOR"/>
    <property type="match status" value="1"/>
</dbReference>
<dbReference type="InterPro" id="IPR013106">
    <property type="entry name" value="Ig_V-set"/>
</dbReference>
<accession>A0A3Q2PDN8</accession>
<evidence type="ECO:0000259" key="4">
    <source>
        <dbReference type="PROSITE" id="PS50835"/>
    </source>
</evidence>
<dbReference type="Ensembl" id="ENSFHET00000017783.1">
    <property type="protein sequence ID" value="ENSFHEP00000010909.1"/>
    <property type="gene ID" value="ENSFHEG00000012276.1"/>
</dbReference>
<sequence>MTLDYWLSGSCVNIAADLIHVFGYEGRDVKIYCSYSLGYESSEKYFCKNSCHNSDILVSTWQKNKNKYFIHDDKTKKVFTVTISYLRFNDVGKYWCGVSRWQKDIYTEVKLEVMPGKQSWCFLKFCSSPLAAQRGNYTIFIFLLLPYKQSLCDLSCKHVKRNGDSSVFNGLLLLKWRLRVIIF</sequence>
<dbReference type="GO" id="GO:0004888">
    <property type="term" value="F:transmembrane signaling receptor activity"/>
    <property type="evidence" value="ECO:0007669"/>
    <property type="project" value="TreeGrafter"/>
</dbReference>
<dbReference type="GeneTree" id="ENSGT01150000287011"/>
<name>A0A3Q2PDN8_FUNHE</name>
<keyword evidence="6" id="KW-1185">Reference proteome</keyword>
<dbReference type="GO" id="GO:0005886">
    <property type="term" value="C:plasma membrane"/>
    <property type="evidence" value="ECO:0007669"/>
    <property type="project" value="TreeGrafter"/>
</dbReference>
<dbReference type="PANTHER" id="PTHR11860:SF118">
    <property type="entry name" value="CMRF35-LIKE MOLECULE 3-RELATED"/>
    <property type="match status" value="1"/>
</dbReference>
<dbReference type="InterPro" id="IPR050671">
    <property type="entry name" value="CD300_family_receptors"/>
</dbReference>
<reference evidence="5" key="1">
    <citation type="submission" date="2025-08" db="UniProtKB">
        <authorList>
            <consortium name="Ensembl"/>
        </authorList>
    </citation>
    <scope>IDENTIFICATION</scope>
</reference>
<dbReference type="SUPFAM" id="SSF48726">
    <property type="entry name" value="Immunoglobulin"/>
    <property type="match status" value="1"/>
</dbReference>
<evidence type="ECO:0000256" key="3">
    <source>
        <dbReference type="ARBA" id="ARBA00023136"/>
    </source>
</evidence>
<feature type="domain" description="Ig-like" evidence="4">
    <location>
        <begin position="25"/>
        <end position="112"/>
    </location>
</feature>
<dbReference type="Proteomes" id="UP000265000">
    <property type="component" value="Unplaced"/>
</dbReference>
<keyword evidence="3" id="KW-0472">Membrane</keyword>
<dbReference type="InterPro" id="IPR007110">
    <property type="entry name" value="Ig-like_dom"/>
</dbReference>
<dbReference type="STRING" id="8078.ENSFHEP00000010909"/>
<dbReference type="Gene3D" id="2.60.40.10">
    <property type="entry name" value="Immunoglobulins"/>
    <property type="match status" value="1"/>
</dbReference>
<dbReference type="PROSITE" id="PS50835">
    <property type="entry name" value="IG_LIKE"/>
    <property type="match status" value="1"/>
</dbReference>
<dbReference type="Pfam" id="PF07686">
    <property type="entry name" value="V-set"/>
    <property type="match status" value="1"/>
</dbReference>
<dbReference type="SMART" id="SM00409">
    <property type="entry name" value="IG"/>
    <property type="match status" value="1"/>
</dbReference>
<comment type="subcellular location">
    <subcellularLocation>
        <location evidence="1">Membrane</location>
    </subcellularLocation>
</comment>
<evidence type="ECO:0000313" key="5">
    <source>
        <dbReference type="Ensembl" id="ENSFHEP00000010909.1"/>
    </source>
</evidence>
<evidence type="ECO:0000256" key="1">
    <source>
        <dbReference type="ARBA" id="ARBA00004370"/>
    </source>
</evidence>
<proteinExistence type="predicted"/>